<feature type="domain" description="CBS" evidence="10">
    <location>
        <begin position="299"/>
        <end position="356"/>
    </location>
</feature>
<evidence type="ECO:0000256" key="2">
    <source>
        <dbReference type="ARBA" id="ARBA00022475"/>
    </source>
</evidence>
<feature type="transmembrane region" description="Helical" evidence="9">
    <location>
        <begin position="6"/>
        <end position="28"/>
    </location>
</feature>
<evidence type="ECO:0000256" key="3">
    <source>
        <dbReference type="ARBA" id="ARBA00022692"/>
    </source>
</evidence>
<dbReference type="PANTHER" id="PTHR43099:SF5">
    <property type="entry name" value="HLYC_CORC FAMILY TRANSPORTER"/>
    <property type="match status" value="1"/>
</dbReference>
<dbReference type="AlphaFoldDB" id="A0A3N4ZS87"/>
<sequence>MSTTTAIVIAVVLLAGNAFFVGAEFAVLSAKRSQIEPLAAAGNRRAQTVLWAMEHVSLMLACAQLGVTVCSTGLGMVAEPALAHMLEVPLHALGVEALAHPIAMAIALAIVVYLHVVLGEMVPKNLAVSTPEKAVLWFGPPLVLLARAVRPVIVALNWLANHAVRLTGVEPRDEVASAFTAEEVQSIVEHSQAEGVLQDDLGLLSGALEFSEKTAGDVMVPVGSLVTLTEGVTPDDVERLVAEHGFSRFPVLAAASPEDAAVPGARAMADDERLVGYLHLKDVLYAAGEARTEPVALWRVRALASVRPGDEVEDALRVMQRSGAHLARVVGEGGELQGVVFLEDILEELVGEVRDAMQRR</sequence>
<keyword evidence="2" id="KW-1003">Cell membrane</keyword>
<evidence type="ECO:0000256" key="4">
    <source>
        <dbReference type="ARBA" id="ARBA00022737"/>
    </source>
</evidence>
<keyword evidence="6 8" id="KW-0472">Membrane</keyword>
<dbReference type="CDD" id="cd04590">
    <property type="entry name" value="CBS_pair_CorC_HlyC_assoc"/>
    <property type="match status" value="1"/>
</dbReference>
<dbReference type="SUPFAM" id="SSF54631">
    <property type="entry name" value="CBS-domain pair"/>
    <property type="match status" value="1"/>
</dbReference>
<dbReference type="InterPro" id="IPR002550">
    <property type="entry name" value="CNNM"/>
</dbReference>
<dbReference type="GO" id="GO:0005886">
    <property type="term" value="C:plasma membrane"/>
    <property type="evidence" value="ECO:0007669"/>
    <property type="project" value="UniProtKB-SubCell"/>
</dbReference>
<evidence type="ECO:0000259" key="10">
    <source>
        <dbReference type="PROSITE" id="PS51371"/>
    </source>
</evidence>
<dbReference type="SMART" id="SM00116">
    <property type="entry name" value="CBS"/>
    <property type="match status" value="2"/>
</dbReference>
<accession>A0A3N4ZS87</accession>
<proteinExistence type="predicted"/>
<dbReference type="InterPro" id="IPR046342">
    <property type="entry name" value="CBS_dom_sf"/>
</dbReference>
<organism evidence="12 13">
    <name type="scientific">Myceligenerans xiligouense</name>
    <dbReference type="NCBI Taxonomy" id="253184"/>
    <lineage>
        <taxon>Bacteria</taxon>
        <taxon>Bacillati</taxon>
        <taxon>Actinomycetota</taxon>
        <taxon>Actinomycetes</taxon>
        <taxon>Micrococcales</taxon>
        <taxon>Promicromonosporaceae</taxon>
        <taxon>Myceligenerans</taxon>
    </lineage>
</organism>
<dbReference type="Gene3D" id="3.10.580.10">
    <property type="entry name" value="CBS-domain"/>
    <property type="match status" value="1"/>
</dbReference>
<comment type="caution">
    <text evidence="12">The sequence shown here is derived from an EMBL/GenBank/DDBJ whole genome shotgun (WGS) entry which is preliminary data.</text>
</comment>
<evidence type="ECO:0000313" key="13">
    <source>
        <dbReference type="Proteomes" id="UP000280501"/>
    </source>
</evidence>
<dbReference type="InterPro" id="IPR044751">
    <property type="entry name" value="Ion_transp-like_CBS"/>
</dbReference>
<feature type="domain" description="CBS" evidence="10">
    <location>
        <begin position="219"/>
        <end position="293"/>
    </location>
</feature>
<dbReference type="RefSeq" id="WP_123815485.1">
    <property type="nucleotide sequence ID" value="NZ_RKQZ01000001.1"/>
</dbReference>
<keyword evidence="13" id="KW-1185">Reference proteome</keyword>
<dbReference type="Pfam" id="PF01595">
    <property type="entry name" value="CNNM"/>
    <property type="match status" value="1"/>
</dbReference>
<keyword evidence="7" id="KW-0129">CBS domain</keyword>
<evidence type="ECO:0000256" key="6">
    <source>
        <dbReference type="ARBA" id="ARBA00023136"/>
    </source>
</evidence>
<dbReference type="PROSITE" id="PS51371">
    <property type="entry name" value="CBS"/>
    <property type="match status" value="2"/>
</dbReference>
<dbReference type="Proteomes" id="UP000280501">
    <property type="component" value="Unassembled WGS sequence"/>
</dbReference>
<dbReference type="PROSITE" id="PS51846">
    <property type="entry name" value="CNNM"/>
    <property type="match status" value="1"/>
</dbReference>
<dbReference type="Pfam" id="PF00571">
    <property type="entry name" value="CBS"/>
    <property type="match status" value="1"/>
</dbReference>
<keyword evidence="3 8" id="KW-0812">Transmembrane</keyword>
<evidence type="ECO:0000256" key="8">
    <source>
        <dbReference type="PROSITE-ProRule" id="PRU01193"/>
    </source>
</evidence>
<name>A0A3N4ZS87_9MICO</name>
<protein>
    <submittedName>
        <fullName evidence="12">CBS domain containing-hemolysin-like protein</fullName>
    </submittedName>
</protein>
<evidence type="ECO:0000256" key="9">
    <source>
        <dbReference type="SAM" id="Phobius"/>
    </source>
</evidence>
<feature type="transmembrane region" description="Helical" evidence="9">
    <location>
        <begin position="98"/>
        <end position="118"/>
    </location>
</feature>
<feature type="domain" description="CNNM transmembrane" evidence="11">
    <location>
        <begin position="1"/>
        <end position="201"/>
    </location>
</feature>
<keyword evidence="5 8" id="KW-1133">Transmembrane helix</keyword>
<comment type="subcellular location">
    <subcellularLocation>
        <location evidence="1">Cell membrane</location>
        <topology evidence="1">Multi-pass membrane protein</topology>
    </subcellularLocation>
</comment>
<evidence type="ECO:0000259" key="11">
    <source>
        <dbReference type="PROSITE" id="PS51846"/>
    </source>
</evidence>
<dbReference type="OrthoDB" id="110231at2"/>
<dbReference type="PANTHER" id="PTHR43099">
    <property type="entry name" value="UPF0053 PROTEIN YRKA"/>
    <property type="match status" value="1"/>
</dbReference>
<evidence type="ECO:0000256" key="5">
    <source>
        <dbReference type="ARBA" id="ARBA00022989"/>
    </source>
</evidence>
<keyword evidence="4" id="KW-0677">Repeat</keyword>
<evidence type="ECO:0000256" key="1">
    <source>
        <dbReference type="ARBA" id="ARBA00004651"/>
    </source>
</evidence>
<reference evidence="12 13" key="1">
    <citation type="submission" date="2018-11" db="EMBL/GenBank/DDBJ databases">
        <title>Sequencing the genomes of 1000 actinobacteria strains.</title>
        <authorList>
            <person name="Klenk H.-P."/>
        </authorList>
    </citation>
    <scope>NUCLEOTIDE SEQUENCE [LARGE SCALE GENOMIC DNA]</scope>
    <source>
        <strain evidence="12 13">DSM 15700</strain>
    </source>
</reference>
<gene>
    <name evidence="12" type="ORF">EDD34_3259</name>
</gene>
<feature type="transmembrane region" description="Helical" evidence="9">
    <location>
        <begin position="49"/>
        <end position="78"/>
    </location>
</feature>
<evidence type="ECO:0000256" key="7">
    <source>
        <dbReference type="PROSITE-ProRule" id="PRU00703"/>
    </source>
</evidence>
<evidence type="ECO:0000313" key="12">
    <source>
        <dbReference type="EMBL" id="RPF22591.1"/>
    </source>
</evidence>
<dbReference type="InterPro" id="IPR051676">
    <property type="entry name" value="UPF0053_domain"/>
</dbReference>
<dbReference type="EMBL" id="RKQZ01000001">
    <property type="protein sequence ID" value="RPF22591.1"/>
    <property type="molecule type" value="Genomic_DNA"/>
</dbReference>
<dbReference type="InterPro" id="IPR000644">
    <property type="entry name" value="CBS_dom"/>
</dbReference>